<evidence type="ECO:0000313" key="2">
    <source>
        <dbReference type="Proteomes" id="UP001164761"/>
    </source>
</evidence>
<reference evidence="1" key="1">
    <citation type="submission" date="2022-08" db="EMBL/GenBank/DDBJ databases">
        <title>Alicyclobacillus fastidiosus DSM 17978, complete genome.</title>
        <authorList>
            <person name="Wang Q."/>
            <person name="Cai R."/>
            <person name="Wang Z."/>
        </authorList>
    </citation>
    <scope>NUCLEOTIDE SEQUENCE</scope>
    <source>
        <strain evidence="1">DSM 17978</strain>
    </source>
</reference>
<proteinExistence type="predicted"/>
<dbReference type="Proteomes" id="UP001164761">
    <property type="component" value="Chromosome"/>
</dbReference>
<organism evidence="1 2">
    <name type="scientific">Alicyclobacillus fastidiosus</name>
    <dbReference type="NCBI Taxonomy" id="392011"/>
    <lineage>
        <taxon>Bacteria</taxon>
        <taxon>Bacillati</taxon>
        <taxon>Bacillota</taxon>
        <taxon>Bacilli</taxon>
        <taxon>Bacillales</taxon>
        <taxon>Alicyclobacillaceae</taxon>
        <taxon>Alicyclobacillus</taxon>
    </lineage>
</organism>
<protein>
    <submittedName>
        <fullName evidence="1">Insertion element protein</fullName>
    </submittedName>
</protein>
<accession>A0ABY6ZPF7</accession>
<gene>
    <name evidence="1" type="ORF">NZD89_12005</name>
</gene>
<evidence type="ECO:0000313" key="1">
    <source>
        <dbReference type="EMBL" id="WAH44031.1"/>
    </source>
</evidence>
<keyword evidence="2" id="KW-1185">Reference proteome</keyword>
<dbReference type="EMBL" id="CP104067">
    <property type="protein sequence ID" value="WAH44031.1"/>
    <property type="molecule type" value="Genomic_DNA"/>
</dbReference>
<sequence>MANLKRQATIEETATVECPVTSGELSSRQTDYLLLSPVQFAKKYRNVLFRPVRLNLDGRAFDIQVNACTNPFCKWFGRPQERFETVKHKPYRYKLVGSDKSESKSIVCNPDPTGSTIGMTWNCYSGPLSNWSVAEEITRLATLDKVTDWTPEYEFHRETCPTANETPFSNPKAFYKQGKSKSNAQRWQCKTCKKFTHVLPKQRESFSYHQKRNDILPRFADLLIARTPVKRICETLKIGSETYYNKLEWLYQKCLEFLERHETKALANHQFDTLWVDTDQLVYYLNYIKRHGQGGRGFREREQQMFETHVLISCDVILRYVFRADLAYDWNVDLDAIQQDTLAYKDDHLNLFARKNGRLRNPFTFCPQPPTEYNGQTQAEYELAIRSFWNRARYTDGVHVNQTYTAIAHYWLLKQLLSAKEWRFISDEDGSIMYSLYRVFAPEIRRAEAHHFLCKLERGKSSEQAYAEYKEGWKDLRYYARAMGMDLKSPYAAARSLMEAKFHTHSFHEEVVIGGKTYRKKAKRPIRHPLPTRDRGFYEVDCATDLSAYSPDEIAEMVLQVNNHATNAFMQQIRRRLSILERPLVTASGEGKSYIYANFNPKYARHVITILRTYHNFCKPIKSGDEFVTPAQRLGITDKQFDMKDIIYFS</sequence>
<dbReference type="RefSeq" id="WP_268007931.1">
    <property type="nucleotide sequence ID" value="NZ_BSUT01000001.1"/>
</dbReference>
<name>A0ABY6ZPF7_9BACL</name>